<sequence>METLEGLGLAAMWAFISQAHQIYRSGPTALGKLNNLRDISTDLRKILAEMKRQDTHLEDKYPNTPQLTLHNECLAILKDLTCSLDQLGFPENPGKETPS</sequence>
<dbReference type="AlphaFoldDB" id="A0AAN6W1X6"/>
<name>A0AAN6W1X6_9PEZI</name>
<organism evidence="1 2">
    <name type="scientific">Triangularia setosa</name>
    <dbReference type="NCBI Taxonomy" id="2587417"/>
    <lineage>
        <taxon>Eukaryota</taxon>
        <taxon>Fungi</taxon>
        <taxon>Dikarya</taxon>
        <taxon>Ascomycota</taxon>
        <taxon>Pezizomycotina</taxon>
        <taxon>Sordariomycetes</taxon>
        <taxon>Sordariomycetidae</taxon>
        <taxon>Sordariales</taxon>
        <taxon>Podosporaceae</taxon>
        <taxon>Triangularia</taxon>
    </lineage>
</organism>
<dbReference type="EMBL" id="MU866394">
    <property type="protein sequence ID" value="KAK4172782.1"/>
    <property type="molecule type" value="Genomic_DNA"/>
</dbReference>
<accession>A0AAN6W1X6</accession>
<keyword evidence="2" id="KW-1185">Reference proteome</keyword>
<comment type="caution">
    <text evidence="1">The sequence shown here is derived from an EMBL/GenBank/DDBJ whole genome shotgun (WGS) entry which is preliminary data.</text>
</comment>
<protein>
    <submittedName>
        <fullName evidence="1">Uncharacterized protein</fullName>
    </submittedName>
</protein>
<dbReference type="Proteomes" id="UP001302321">
    <property type="component" value="Unassembled WGS sequence"/>
</dbReference>
<reference evidence="1" key="2">
    <citation type="submission" date="2023-05" db="EMBL/GenBank/DDBJ databases">
        <authorList>
            <consortium name="Lawrence Berkeley National Laboratory"/>
            <person name="Steindorff A."/>
            <person name="Hensen N."/>
            <person name="Bonometti L."/>
            <person name="Westerberg I."/>
            <person name="Brannstrom I.O."/>
            <person name="Guillou S."/>
            <person name="Cros-Aarteil S."/>
            <person name="Calhoun S."/>
            <person name="Haridas S."/>
            <person name="Kuo A."/>
            <person name="Mondo S."/>
            <person name="Pangilinan J."/>
            <person name="Riley R."/>
            <person name="Labutti K."/>
            <person name="Andreopoulos B."/>
            <person name="Lipzen A."/>
            <person name="Chen C."/>
            <person name="Yanf M."/>
            <person name="Daum C."/>
            <person name="Ng V."/>
            <person name="Clum A."/>
            <person name="Ohm R."/>
            <person name="Martin F."/>
            <person name="Silar P."/>
            <person name="Natvig D."/>
            <person name="Lalanne C."/>
            <person name="Gautier V."/>
            <person name="Ament-Velasquez S.L."/>
            <person name="Kruys A."/>
            <person name="Hutchinson M.I."/>
            <person name="Powell A.J."/>
            <person name="Barry K."/>
            <person name="Miller A.N."/>
            <person name="Grigoriev I.V."/>
            <person name="Debuchy R."/>
            <person name="Gladieux P."/>
            <person name="Thoren M.H."/>
            <person name="Johannesson H."/>
        </authorList>
    </citation>
    <scope>NUCLEOTIDE SEQUENCE</scope>
    <source>
        <strain evidence="1">CBS 892.96</strain>
    </source>
</reference>
<evidence type="ECO:0000313" key="1">
    <source>
        <dbReference type="EMBL" id="KAK4172782.1"/>
    </source>
</evidence>
<proteinExistence type="predicted"/>
<reference evidence="1" key="1">
    <citation type="journal article" date="2023" name="Mol. Phylogenet. Evol.">
        <title>Genome-scale phylogeny and comparative genomics of the fungal order Sordariales.</title>
        <authorList>
            <person name="Hensen N."/>
            <person name="Bonometti L."/>
            <person name="Westerberg I."/>
            <person name="Brannstrom I.O."/>
            <person name="Guillou S."/>
            <person name="Cros-Aarteil S."/>
            <person name="Calhoun S."/>
            <person name="Haridas S."/>
            <person name="Kuo A."/>
            <person name="Mondo S."/>
            <person name="Pangilinan J."/>
            <person name="Riley R."/>
            <person name="LaButti K."/>
            <person name="Andreopoulos B."/>
            <person name="Lipzen A."/>
            <person name="Chen C."/>
            <person name="Yan M."/>
            <person name="Daum C."/>
            <person name="Ng V."/>
            <person name="Clum A."/>
            <person name="Steindorff A."/>
            <person name="Ohm R.A."/>
            <person name="Martin F."/>
            <person name="Silar P."/>
            <person name="Natvig D.O."/>
            <person name="Lalanne C."/>
            <person name="Gautier V."/>
            <person name="Ament-Velasquez S.L."/>
            <person name="Kruys A."/>
            <person name="Hutchinson M.I."/>
            <person name="Powell A.J."/>
            <person name="Barry K."/>
            <person name="Miller A.N."/>
            <person name="Grigoriev I.V."/>
            <person name="Debuchy R."/>
            <person name="Gladieux P."/>
            <person name="Hiltunen Thoren M."/>
            <person name="Johannesson H."/>
        </authorList>
    </citation>
    <scope>NUCLEOTIDE SEQUENCE</scope>
    <source>
        <strain evidence="1">CBS 892.96</strain>
    </source>
</reference>
<gene>
    <name evidence="1" type="ORF">QBC36DRAFT_349300</name>
</gene>
<evidence type="ECO:0000313" key="2">
    <source>
        <dbReference type="Proteomes" id="UP001302321"/>
    </source>
</evidence>